<accession>A0A0L8GQD9</accession>
<name>A0A0L8GQD9_OCTBM</name>
<dbReference type="GO" id="GO:0005657">
    <property type="term" value="C:replication fork"/>
    <property type="evidence" value="ECO:0007669"/>
    <property type="project" value="TreeGrafter"/>
</dbReference>
<sequence length="143" mass="16237">MLLRNLTPMRGLLNGTRILVLSIKDLFIHGKILNRSKKGEEAFIPCINFHPSERTLPFSMSRQQFPVIPVFAMIINKSQDQSFNNVGIILPSPAFSHGQLYVVLGRSRSCNNIKILVKDHPKQGELIADQVFTRNMALKQLLR</sequence>
<organism evidence="1">
    <name type="scientific">Octopus bimaculoides</name>
    <name type="common">California two-spotted octopus</name>
    <dbReference type="NCBI Taxonomy" id="37653"/>
    <lineage>
        <taxon>Eukaryota</taxon>
        <taxon>Metazoa</taxon>
        <taxon>Spiralia</taxon>
        <taxon>Lophotrochozoa</taxon>
        <taxon>Mollusca</taxon>
        <taxon>Cephalopoda</taxon>
        <taxon>Coleoidea</taxon>
        <taxon>Octopodiformes</taxon>
        <taxon>Octopoda</taxon>
        <taxon>Incirrata</taxon>
        <taxon>Octopodidae</taxon>
        <taxon>Octopus</taxon>
    </lineage>
</organism>
<dbReference type="AlphaFoldDB" id="A0A0L8GQD9"/>
<dbReference type="PANTHER" id="PTHR23274:SF51">
    <property type="entry name" value="OS03G0423850 PROTEIN"/>
    <property type="match status" value="1"/>
</dbReference>
<dbReference type="GO" id="GO:0006260">
    <property type="term" value="P:DNA replication"/>
    <property type="evidence" value="ECO:0007669"/>
    <property type="project" value="TreeGrafter"/>
</dbReference>
<dbReference type="InterPro" id="IPR027417">
    <property type="entry name" value="P-loop_NTPase"/>
</dbReference>
<dbReference type="EMBL" id="KQ420813">
    <property type="protein sequence ID" value="KOF79256.1"/>
    <property type="molecule type" value="Genomic_DNA"/>
</dbReference>
<gene>
    <name evidence="1" type="ORF">OCBIM_22029709mg</name>
</gene>
<evidence type="ECO:0000313" key="1">
    <source>
        <dbReference type="EMBL" id="KOF79256.1"/>
    </source>
</evidence>
<evidence type="ECO:0008006" key="2">
    <source>
        <dbReference type="Google" id="ProtNLM"/>
    </source>
</evidence>
<dbReference type="SUPFAM" id="SSF52540">
    <property type="entry name" value="P-loop containing nucleoside triphosphate hydrolases"/>
    <property type="match status" value="1"/>
</dbReference>
<proteinExistence type="predicted"/>
<protein>
    <recommendedName>
        <fullName evidence="2">ATP-dependent DNA helicase</fullName>
    </recommendedName>
</protein>
<dbReference type="PANTHER" id="PTHR23274">
    <property type="entry name" value="DNA HELICASE-RELATED"/>
    <property type="match status" value="1"/>
</dbReference>
<reference evidence="1" key="1">
    <citation type="submission" date="2015-07" db="EMBL/GenBank/DDBJ databases">
        <title>MeaNS - Measles Nucleotide Surveillance Program.</title>
        <authorList>
            <person name="Tran T."/>
            <person name="Druce J."/>
        </authorList>
    </citation>
    <scope>NUCLEOTIDE SEQUENCE</scope>
    <source>
        <strain evidence="1">UCB-OBI-ISO-001</strain>
        <tissue evidence="1">Gonad</tissue>
    </source>
</reference>